<dbReference type="RefSeq" id="WP_379889859.1">
    <property type="nucleotide sequence ID" value="NZ_JBHSDI010000061.1"/>
</dbReference>
<protein>
    <submittedName>
        <fullName evidence="1">DUF6279 family lipoprotein</fullName>
    </submittedName>
</protein>
<reference evidence="2" key="1">
    <citation type="journal article" date="2019" name="Int. J. Syst. Evol. Microbiol.">
        <title>The Global Catalogue of Microorganisms (GCM) 10K type strain sequencing project: providing services to taxonomists for standard genome sequencing and annotation.</title>
        <authorList>
            <consortium name="The Broad Institute Genomics Platform"/>
            <consortium name="The Broad Institute Genome Sequencing Center for Infectious Disease"/>
            <person name="Wu L."/>
            <person name="Ma J."/>
        </authorList>
    </citation>
    <scope>NUCLEOTIDE SEQUENCE [LARGE SCALE GENOMIC DNA]</scope>
    <source>
        <strain evidence="2">CECT 7297</strain>
    </source>
</reference>
<organism evidence="1 2">
    <name type="scientific">Marinobacter lacisalsi</name>
    <dbReference type="NCBI Taxonomy" id="475979"/>
    <lineage>
        <taxon>Bacteria</taxon>
        <taxon>Pseudomonadati</taxon>
        <taxon>Pseudomonadota</taxon>
        <taxon>Gammaproteobacteria</taxon>
        <taxon>Pseudomonadales</taxon>
        <taxon>Marinobacteraceae</taxon>
        <taxon>Marinobacter</taxon>
    </lineage>
</organism>
<dbReference type="InterPro" id="IPR016875">
    <property type="entry name" value="UCP028200"/>
</dbReference>
<evidence type="ECO:0000313" key="2">
    <source>
        <dbReference type="Proteomes" id="UP001595798"/>
    </source>
</evidence>
<sequence>MRSVRPIGFLRVISLLTLLTLLGACSSTRLSYQFADRGAVWWVEDYVDLTGEQADTLRSDLRELRDWHCQTQLPRYSDWLEELRRETTSGELPPTRITHHREQVAIFLEPLAERIIPVASRLLQDLSDDQVNELVASMKEEQTEYRQEYLQDDTPEDAVDRVRERAGRWLGDLNDRQLAIIRQWVAGRAGATEAWLEGREHWQATFFQVLAEREQPDFDSRLKEIILNYQHYQGDGQRARAEQNTEDMVQLTHQLLVAADDRHWRHLQDTTKDLRQDVLALACAT</sequence>
<keyword evidence="2" id="KW-1185">Reference proteome</keyword>
<dbReference type="PIRSF" id="PIRSF028200">
    <property type="entry name" value="UCP028200"/>
    <property type="match status" value="1"/>
</dbReference>
<dbReference type="Pfam" id="PF19795">
    <property type="entry name" value="DUF6279"/>
    <property type="match status" value="1"/>
</dbReference>
<dbReference type="EMBL" id="JBHSDI010000061">
    <property type="protein sequence ID" value="MFC4260886.1"/>
    <property type="molecule type" value="Genomic_DNA"/>
</dbReference>
<dbReference type="Proteomes" id="UP001595798">
    <property type="component" value="Unassembled WGS sequence"/>
</dbReference>
<keyword evidence="1" id="KW-0449">Lipoprotein</keyword>
<comment type="caution">
    <text evidence="1">The sequence shown here is derived from an EMBL/GenBank/DDBJ whole genome shotgun (WGS) entry which is preliminary data.</text>
</comment>
<name>A0ABV8QKP0_9GAMM</name>
<proteinExistence type="predicted"/>
<accession>A0ABV8QKP0</accession>
<evidence type="ECO:0000313" key="1">
    <source>
        <dbReference type="EMBL" id="MFC4260886.1"/>
    </source>
</evidence>
<gene>
    <name evidence="1" type="ORF">ACFOZ5_17850</name>
</gene>
<dbReference type="PROSITE" id="PS51257">
    <property type="entry name" value="PROKAR_LIPOPROTEIN"/>
    <property type="match status" value="1"/>
</dbReference>